<dbReference type="AlphaFoldDB" id="A0A166EAC9"/>
<dbReference type="Proteomes" id="UP000076532">
    <property type="component" value="Unassembled WGS sequence"/>
</dbReference>
<evidence type="ECO:0000313" key="3">
    <source>
        <dbReference type="Proteomes" id="UP000076532"/>
    </source>
</evidence>
<proteinExistence type="predicted"/>
<feature type="region of interest" description="Disordered" evidence="1">
    <location>
        <begin position="96"/>
        <end position="120"/>
    </location>
</feature>
<organism evidence="2 3">
    <name type="scientific">Athelia psychrophila</name>
    <dbReference type="NCBI Taxonomy" id="1759441"/>
    <lineage>
        <taxon>Eukaryota</taxon>
        <taxon>Fungi</taxon>
        <taxon>Dikarya</taxon>
        <taxon>Basidiomycota</taxon>
        <taxon>Agaricomycotina</taxon>
        <taxon>Agaricomycetes</taxon>
        <taxon>Agaricomycetidae</taxon>
        <taxon>Atheliales</taxon>
        <taxon>Atheliaceae</taxon>
        <taxon>Athelia</taxon>
    </lineage>
</organism>
<gene>
    <name evidence="2" type="ORF">FIBSPDRAFT_81151</name>
</gene>
<evidence type="ECO:0000256" key="1">
    <source>
        <dbReference type="SAM" id="MobiDB-lite"/>
    </source>
</evidence>
<evidence type="ECO:0000313" key="2">
    <source>
        <dbReference type="EMBL" id="KZP15562.1"/>
    </source>
</evidence>
<reference evidence="2 3" key="1">
    <citation type="journal article" date="2016" name="Mol. Biol. Evol.">
        <title>Comparative Genomics of Early-Diverging Mushroom-Forming Fungi Provides Insights into the Origins of Lignocellulose Decay Capabilities.</title>
        <authorList>
            <person name="Nagy L.G."/>
            <person name="Riley R."/>
            <person name="Tritt A."/>
            <person name="Adam C."/>
            <person name="Daum C."/>
            <person name="Floudas D."/>
            <person name="Sun H."/>
            <person name="Yadav J.S."/>
            <person name="Pangilinan J."/>
            <person name="Larsson K.H."/>
            <person name="Matsuura K."/>
            <person name="Barry K."/>
            <person name="Labutti K."/>
            <person name="Kuo R."/>
            <person name="Ohm R.A."/>
            <person name="Bhattacharya S.S."/>
            <person name="Shirouzu T."/>
            <person name="Yoshinaga Y."/>
            <person name="Martin F.M."/>
            <person name="Grigoriev I.V."/>
            <person name="Hibbett D.S."/>
        </authorList>
    </citation>
    <scope>NUCLEOTIDE SEQUENCE [LARGE SCALE GENOMIC DNA]</scope>
    <source>
        <strain evidence="2 3">CBS 109695</strain>
    </source>
</reference>
<name>A0A166EAC9_9AGAM</name>
<keyword evidence="3" id="KW-1185">Reference proteome</keyword>
<dbReference type="EMBL" id="KV417603">
    <property type="protein sequence ID" value="KZP15562.1"/>
    <property type="molecule type" value="Genomic_DNA"/>
</dbReference>
<protein>
    <submittedName>
        <fullName evidence="2">Uncharacterized protein</fullName>
    </submittedName>
</protein>
<accession>A0A166EAC9</accession>
<sequence length="201" mass="21183">MIFFCCCAQRRRQYAVHQNPGVTPPLFGTAPPAYGMPFWTGNMQAQQPAPPYAPPANGGNPFGTNDVEANTTGGYGYGQENGGVGGIHYPPPPAINQGSRPNEPPSYFNAGKGPGPMPNQEGDDVGASGSYAPVSVFLLASSIEIVLSHPPFTVTSQVLTFFPCTFSPQSSLCSTLSYIPISCASCRPPPITSSLDSEHER</sequence>